<feature type="transmembrane region" description="Helical" evidence="1">
    <location>
        <begin position="68"/>
        <end position="94"/>
    </location>
</feature>
<dbReference type="GO" id="GO:0005886">
    <property type="term" value="C:plasma membrane"/>
    <property type="evidence" value="ECO:0007669"/>
    <property type="project" value="UniProtKB-SubCell"/>
</dbReference>
<feature type="transmembrane region" description="Helical" evidence="1">
    <location>
        <begin position="115"/>
        <end position="140"/>
    </location>
</feature>
<dbReference type="EMBL" id="CP021434">
    <property type="protein sequence ID" value="ARU61011.1"/>
    <property type="molecule type" value="Genomic_DNA"/>
</dbReference>
<feature type="transmembrane region" description="Helical" evidence="1">
    <location>
        <begin position="17"/>
        <end position="39"/>
    </location>
</feature>
<keyword evidence="3" id="KW-1185">Reference proteome</keyword>
<feature type="transmembrane region" description="Helical" evidence="1">
    <location>
        <begin position="265"/>
        <end position="282"/>
    </location>
</feature>
<dbReference type="RefSeq" id="WP_087456396.1">
    <property type="nucleotide sequence ID" value="NZ_CP021434.1"/>
</dbReference>
<reference evidence="3" key="1">
    <citation type="submission" date="2017-05" db="EMBL/GenBank/DDBJ databases">
        <authorList>
            <person name="Sung H."/>
        </authorList>
    </citation>
    <scope>NUCLEOTIDE SEQUENCE [LARGE SCALE GENOMIC DNA]</scope>
    <source>
        <strain evidence="3">AR23208</strain>
    </source>
</reference>
<dbReference type="KEGG" id="tum:CBW65_07855"/>
<name>A0A1Y0IKH6_9BACL</name>
<feature type="transmembrane region" description="Helical" evidence="1">
    <location>
        <begin position="185"/>
        <end position="204"/>
    </location>
</feature>
<evidence type="ECO:0000313" key="3">
    <source>
        <dbReference type="Proteomes" id="UP000195437"/>
    </source>
</evidence>
<dbReference type="PANTHER" id="PTHR43471">
    <property type="entry name" value="ABC TRANSPORTER PERMEASE"/>
    <property type="match status" value="1"/>
</dbReference>
<keyword evidence="1" id="KW-0472">Membrane</keyword>
<organism evidence="2 3">
    <name type="scientific">Tumebacillus avium</name>
    <dbReference type="NCBI Taxonomy" id="1903704"/>
    <lineage>
        <taxon>Bacteria</taxon>
        <taxon>Bacillati</taxon>
        <taxon>Bacillota</taxon>
        <taxon>Bacilli</taxon>
        <taxon>Bacillales</taxon>
        <taxon>Alicyclobacillaceae</taxon>
        <taxon>Tumebacillus</taxon>
    </lineage>
</organism>
<protein>
    <submittedName>
        <fullName evidence="2">ABC transporter permease</fullName>
    </submittedName>
</protein>
<gene>
    <name evidence="2" type="ORF">CBW65_07855</name>
</gene>
<dbReference type="OrthoDB" id="5146022at2"/>
<accession>A0A1Y0IKH6</accession>
<dbReference type="Proteomes" id="UP000195437">
    <property type="component" value="Chromosome"/>
</dbReference>
<dbReference type="Pfam" id="PF12679">
    <property type="entry name" value="ABC2_membrane_2"/>
    <property type="match status" value="1"/>
</dbReference>
<proteinExistence type="predicted"/>
<keyword evidence="1" id="KW-0812">Transmembrane</keyword>
<sequence length="290" mass="31960">MFTIAKLSFKETLYKKIFLIAVLMTLAFLAFFGVANHFASKDLTENFNFAGMDVGQTLLQKTFLTVQILSVGLFFANFITMLLTILSTVGSVSAEIENHQIDTILARPIKRRDVILGKFIGLGGLMMVYSLFIFLGVLLMNRLFGGSLVMHFEASQIIKGAMYFMLIPLLVTAIGLWLSTRLTTINGGIIMIVMYGIGFIGGFMEQFGVMFGNQALANIGILSSLAFPVDSLFRSMNVQLFDIADNPLSFASQGLFGSASAPNKVMLFYTVLYGVLTLAYAVRKFSKRDV</sequence>
<evidence type="ECO:0000256" key="1">
    <source>
        <dbReference type="SAM" id="Phobius"/>
    </source>
</evidence>
<dbReference type="AlphaFoldDB" id="A0A1Y0IKH6"/>
<evidence type="ECO:0000313" key="2">
    <source>
        <dbReference type="EMBL" id="ARU61011.1"/>
    </source>
</evidence>
<dbReference type="GO" id="GO:0140359">
    <property type="term" value="F:ABC-type transporter activity"/>
    <property type="evidence" value="ECO:0007669"/>
    <property type="project" value="InterPro"/>
</dbReference>
<keyword evidence="1" id="KW-1133">Transmembrane helix</keyword>
<feature type="transmembrane region" description="Helical" evidence="1">
    <location>
        <begin position="160"/>
        <end position="178"/>
    </location>
</feature>